<dbReference type="EMBL" id="CM042010">
    <property type="protein sequence ID" value="KAI3780546.1"/>
    <property type="molecule type" value="Genomic_DNA"/>
</dbReference>
<evidence type="ECO:0000313" key="2">
    <source>
        <dbReference type="Proteomes" id="UP001055811"/>
    </source>
</evidence>
<reference evidence="2" key="1">
    <citation type="journal article" date="2022" name="Mol. Ecol. Resour.">
        <title>The genomes of chicory, endive, great burdock and yacon provide insights into Asteraceae palaeo-polyploidization history and plant inulin production.</title>
        <authorList>
            <person name="Fan W."/>
            <person name="Wang S."/>
            <person name="Wang H."/>
            <person name="Wang A."/>
            <person name="Jiang F."/>
            <person name="Liu H."/>
            <person name="Zhao H."/>
            <person name="Xu D."/>
            <person name="Zhang Y."/>
        </authorList>
    </citation>
    <scope>NUCLEOTIDE SEQUENCE [LARGE SCALE GENOMIC DNA]</scope>
    <source>
        <strain evidence="2">cv. Punajuju</strain>
    </source>
</reference>
<gene>
    <name evidence="1" type="ORF">L2E82_10530</name>
</gene>
<sequence>MVSLCYRGFNDGQFGYTYVATDKANGDRVAAKKIDKNKVHLFQVRRGCLQKKGKIESLITKQGRKATTLLFVIHHDHHELATLSLFSKL</sequence>
<organism evidence="1 2">
    <name type="scientific">Cichorium intybus</name>
    <name type="common">Chicory</name>
    <dbReference type="NCBI Taxonomy" id="13427"/>
    <lineage>
        <taxon>Eukaryota</taxon>
        <taxon>Viridiplantae</taxon>
        <taxon>Streptophyta</taxon>
        <taxon>Embryophyta</taxon>
        <taxon>Tracheophyta</taxon>
        <taxon>Spermatophyta</taxon>
        <taxon>Magnoliopsida</taxon>
        <taxon>eudicotyledons</taxon>
        <taxon>Gunneridae</taxon>
        <taxon>Pentapetalae</taxon>
        <taxon>asterids</taxon>
        <taxon>campanulids</taxon>
        <taxon>Asterales</taxon>
        <taxon>Asteraceae</taxon>
        <taxon>Cichorioideae</taxon>
        <taxon>Cichorieae</taxon>
        <taxon>Cichoriinae</taxon>
        <taxon>Cichorium</taxon>
    </lineage>
</organism>
<keyword evidence="2" id="KW-1185">Reference proteome</keyword>
<dbReference type="Proteomes" id="UP001055811">
    <property type="component" value="Linkage Group LG02"/>
</dbReference>
<protein>
    <submittedName>
        <fullName evidence="1">Uncharacterized protein</fullName>
    </submittedName>
</protein>
<proteinExistence type="predicted"/>
<accession>A0ACB9GBF0</accession>
<reference evidence="1 2" key="2">
    <citation type="journal article" date="2022" name="Mol. Ecol. Resour.">
        <title>The genomes of chicory, endive, great burdock and yacon provide insights into Asteraceae paleo-polyploidization history and plant inulin production.</title>
        <authorList>
            <person name="Fan W."/>
            <person name="Wang S."/>
            <person name="Wang H."/>
            <person name="Wang A."/>
            <person name="Jiang F."/>
            <person name="Liu H."/>
            <person name="Zhao H."/>
            <person name="Xu D."/>
            <person name="Zhang Y."/>
        </authorList>
    </citation>
    <scope>NUCLEOTIDE SEQUENCE [LARGE SCALE GENOMIC DNA]</scope>
    <source>
        <strain evidence="2">cv. Punajuju</strain>
        <tissue evidence="1">Leaves</tissue>
    </source>
</reference>
<evidence type="ECO:0000313" key="1">
    <source>
        <dbReference type="EMBL" id="KAI3780546.1"/>
    </source>
</evidence>
<name>A0ACB9GBF0_CICIN</name>
<comment type="caution">
    <text evidence="1">The sequence shown here is derived from an EMBL/GenBank/DDBJ whole genome shotgun (WGS) entry which is preliminary data.</text>
</comment>